<keyword evidence="1" id="KW-0812">Transmembrane</keyword>
<evidence type="ECO:0000313" key="3">
    <source>
        <dbReference type="Proteomes" id="UP000002051"/>
    </source>
</evidence>
<dbReference type="EMBL" id="CM001223">
    <property type="protein sequence ID" value="KEH23467.1"/>
    <property type="molecule type" value="Genomic_DNA"/>
</dbReference>
<keyword evidence="1" id="KW-0472">Membrane</keyword>
<organism evidence="1 3">
    <name type="scientific">Medicago truncatula</name>
    <name type="common">Barrel medic</name>
    <name type="synonym">Medicago tribuloides</name>
    <dbReference type="NCBI Taxonomy" id="3880"/>
    <lineage>
        <taxon>Eukaryota</taxon>
        <taxon>Viridiplantae</taxon>
        <taxon>Streptophyta</taxon>
        <taxon>Embryophyta</taxon>
        <taxon>Tracheophyta</taxon>
        <taxon>Spermatophyta</taxon>
        <taxon>Magnoliopsida</taxon>
        <taxon>eudicotyledons</taxon>
        <taxon>Gunneridae</taxon>
        <taxon>Pentapetalae</taxon>
        <taxon>rosids</taxon>
        <taxon>fabids</taxon>
        <taxon>Fabales</taxon>
        <taxon>Fabaceae</taxon>
        <taxon>Papilionoideae</taxon>
        <taxon>50 kb inversion clade</taxon>
        <taxon>NPAAA clade</taxon>
        <taxon>Hologalegina</taxon>
        <taxon>IRL clade</taxon>
        <taxon>Trifolieae</taxon>
        <taxon>Medicago</taxon>
    </lineage>
</organism>
<proteinExistence type="predicted"/>
<evidence type="ECO:0000313" key="1">
    <source>
        <dbReference type="EMBL" id="KEH23467.1"/>
    </source>
</evidence>
<reference evidence="1 3" key="1">
    <citation type="journal article" date="2011" name="Nature">
        <title>The Medicago genome provides insight into the evolution of rhizobial symbioses.</title>
        <authorList>
            <person name="Young N.D."/>
            <person name="Debelle F."/>
            <person name="Oldroyd G.E."/>
            <person name="Geurts R."/>
            <person name="Cannon S.B."/>
            <person name="Udvardi M.K."/>
            <person name="Benedito V.A."/>
            <person name="Mayer K.F."/>
            <person name="Gouzy J."/>
            <person name="Schoof H."/>
            <person name="Van de Peer Y."/>
            <person name="Proost S."/>
            <person name="Cook D.R."/>
            <person name="Meyers B.C."/>
            <person name="Spannagl M."/>
            <person name="Cheung F."/>
            <person name="De Mita S."/>
            <person name="Krishnakumar V."/>
            <person name="Gundlach H."/>
            <person name="Zhou S."/>
            <person name="Mudge J."/>
            <person name="Bharti A.K."/>
            <person name="Murray J.D."/>
            <person name="Naoumkina M.A."/>
            <person name="Rosen B."/>
            <person name="Silverstein K.A."/>
            <person name="Tang H."/>
            <person name="Rombauts S."/>
            <person name="Zhao P.X."/>
            <person name="Zhou P."/>
            <person name="Barbe V."/>
            <person name="Bardou P."/>
            <person name="Bechner M."/>
            <person name="Bellec A."/>
            <person name="Berger A."/>
            <person name="Berges H."/>
            <person name="Bidwell S."/>
            <person name="Bisseling T."/>
            <person name="Choisne N."/>
            <person name="Couloux A."/>
            <person name="Denny R."/>
            <person name="Deshpande S."/>
            <person name="Dai X."/>
            <person name="Doyle J.J."/>
            <person name="Dudez A.M."/>
            <person name="Farmer A.D."/>
            <person name="Fouteau S."/>
            <person name="Franken C."/>
            <person name="Gibelin C."/>
            <person name="Gish J."/>
            <person name="Goldstein S."/>
            <person name="Gonzalez A.J."/>
            <person name="Green P.J."/>
            <person name="Hallab A."/>
            <person name="Hartog M."/>
            <person name="Hua A."/>
            <person name="Humphray S.J."/>
            <person name="Jeong D.H."/>
            <person name="Jing Y."/>
            <person name="Jocker A."/>
            <person name="Kenton S.M."/>
            <person name="Kim D.J."/>
            <person name="Klee K."/>
            <person name="Lai H."/>
            <person name="Lang C."/>
            <person name="Lin S."/>
            <person name="Macmil S.L."/>
            <person name="Magdelenat G."/>
            <person name="Matthews L."/>
            <person name="McCorrison J."/>
            <person name="Monaghan E.L."/>
            <person name="Mun J.H."/>
            <person name="Najar F.Z."/>
            <person name="Nicholson C."/>
            <person name="Noirot C."/>
            <person name="O'Bleness M."/>
            <person name="Paule C.R."/>
            <person name="Poulain J."/>
            <person name="Prion F."/>
            <person name="Qin B."/>
            <person name="Qu C."/>
            <person name="Retzel E.F."/>
            <person name="Riddle C."/>
            <person name="Sallet E."/>
            <person name="Samain S."/>
            <person name="Samson N."/>
            <person name="Sanders I."/>
            <person name="Saurat O."/>
            <person name="Scarpelli C."/>
            <person name="Schiex T."/>
            <person name="Segurens B."/>
            <person name="Severin A.J."/>
            <person name="Sherrier D.J."/>
            <person name="Shi R."/>
            <person name="Sims S."/>
            <person name="Singer S.R."/>
            <person name="Sinharoy S."/>
            <person name="Sterck L."/>
            <person name="Viollet A."/>
            <person name="Wang B.B."/>
            <person name="Wang K."/>
            <person name="Wang M."/>
            <person name="Wang X."/>
            <person name="Warfsmann J."/>
            <person name="Weissenbach J."/>
            <person name="White D.D."/>
            <person name="White J.D."/>
            <person name="Wiley G.B."/>
            <person name="Wincker P."/>
            <person name="Xing Y."/>
            <person name="Yang L."/>
            <person name="Yao Z."/>
            <person name="Ying F."/>
            <person name="Zhai J."/>
            <person name="Zhou L."/>
            <person name="Zuber A."/>
            <person name="Denarie J."/>
            <person name="Dixon R.A."/>
            <person name="May G.D."/>
            <person name="Schwartz D.C."/>
            <person name="Rogers J."/>
            <person name="Quetier F."/>
            <person name="Town C.D."/>
            <person name="Roe B.A."/>
        </authorList>
    </citation>
    <scope>NUCLEOTIDE SEQUENCE [LARGE SCALE GENOMIC DNA]</scope>
    <source>
        <strain evidence="1">A17</strain>
        <strain evidence="2 3">cv. Jemalong A17</strain>
    </source>
</reference>
<dbReference type="Proteomes" id="UP000002051">
    <property type="component" value="Unassembled WGS sequence"/>
</dbReference>
<dbReference type="HOGENOM" id="CLU_2853138_0_0_1"/>
<keyword evidence="3" id="KW-1185">Reference proteome</keyword>
<dbReference type="EnsemblPlants" id="KEH23467">
    <property type="protein sequence ID" value="KEH23467"/>
    <property type="gene ID" value="MTR_7g082905"/>
</dbReference>
<dbReference type="AlphaFoldDB" id="A0A072U1B6"/>
<evidence type="ECO:0000313" key="2">
    <source>
        <dbReference type="EnsemblPlants" id="KEH23467"/>
    </source>
</evidence>
<gene>
    <name evidence="1" type="ordered locus">MTR_7g082905</name>
</gene>
<sequence>MKETYERELVKKKKNETGPETEICKRRRNDKVIINSHISGGNGVRTLVIASGLIISAFCQLNYHF</sequence>
<protein>
    <submittedName>
        <fullName evidence="1">Transmembrane protein, putative</fullName>
    </submittedName>
</protein>
<name>A0A072U1B6_MEDTR</name>
<accession>A0A072U1B6</accession>
<reference evidence="1 3" key="2">
    <citation type="journal article" date="2014" name="BMC Genomics">
        <title>An improved genome release (version Mt4.0) for the model legume Medicago truncatula.</title>
        <authorList>
            <person name="Tang H."/>
            <person name="Krishnakumar V."/>
            <person name="Bidwell S."/>
            <person name="Rosen B."/>
            <person name="Chan A."/>
            <person name="Zhou S."/>
            <person name="Gentzbittel L."/>
            <person name="Childs K.L."/>
            <person name="Yandell M."/>
            <person name="Gundlach H."/>
            <person name="Mayer K.F."/>
            <person name="Schwartz D.C."/>
            <person name="Town C.D."/>
        </authorList>
    </citation>
    <scope>GENOME REANNOTATION</scope>
    <source>
        <strain evidence="1">A17</strain>
        <strain evidence="2 3">cv. Jemalong A17</strain>
    </source>
</reference>
<reference evidence="2" key="3">
    <citation type="submission" date="2015-04" db="UniProtKB">
        <authorList>
            <consortium name="EnsemblPlants"/>
        </authorList>
    </citation>
    <scope>IDENTIFICATION</scope>
    <source>
        <strain evidence="2">cv. Jemalong A17</strain>
    </source>
</reference>